<evidence type="ECO:0000313" key="2">
    <source>
        <dbReference type="Proteomes" id="UP000814140"/>
    </source>
</evidence>
<dbReference type="Proteomes" id="UP000814140">
    <property type="component" value="Unassembled WGS sequence"/>
</dbReference>
<name>A0ACB8T1R4_9AGAM</name>
<keyword evidence="2" id="KW-1185">Reference proteome</keyword>
<accession>A0ACB8T1R4</accession>
<organism evidence="1 2">
    <name type="scientific">Artomyces pyxidatus</name>
    <dbReference type="NCBI Taxonomy" id="48021"/>
    <lineage>
        <taxon>Eukaryota</taxon>
        <taxon>Fungi</taxon>
        <taxon>Dikarya</taxon>
        <taxon>Basidiomycota</taxon>
        <taxon>Agaricomycotina</taxon>
        <taxon>Agaricomycetes</taxon>
        <taxon>Russulales</taxon>
        <taxon>Auriscalpiaceae</taxon>
        <taxon>Artomyces</taxon>
    </lineage>
</organism>
<evidence type="ECO:0000313" key="1">
    <source>
        <dbReference type="EMBL" id="KAI0062624.1"/>
    </source>
</evidence>
<dbReference type="EMBL" id="MU277206">
    <property type="protein sequence ID" value="KAI0062624.1"/>
    <property type="molecule type" value="Genomic_DNA"/>
</dbReference>
<reference evidence="1" key="2">
    <citation type="journal article" date="2022" name="New Phytol.">
        <title>Evolutionary transition to the ectomycorrhizal habit in the genomes of a hyperdiverse lineage of mushroom-forming fungi.</title>
        <authorList>
            <person name="Looney B."/>
            <person name="Miyauchi S."/>
            <person name="Morin E."/>
            <person name="Drula E."/>
            <person name="Courty P.E."/>
            <person name="Kohler A."/>
            <person name="Kuo A."/>
            <person name="LaButti K."/>
            <person name="Pangilinan J."/>
            <person name="Lipzen A."/>
            <person name="Riley R."/>
            <person name="Andreopoulos W."/>
            <person name="He G."/>
            <person name="Johnson J."/>
            <person name="Nolan M."/>
            <person name="Tritt A."/>
            <person name="Barry K.W."/>
            <person name="Grigoriev I.V."/>
            <person name="Nagy L.G."/>
            <person name="Hibbett D."/>
            <person name="Henrissat B."/>
            <person name="Matheny P.B."/>
            <person name="Labbe J."/>
            <person name="Martin F.M."/>
        </authorList>
    </citation>
    <scope>NUCLEOTIDE SEQUENCE</scope>
    <source>
        <strain evidence="1">HHB10654</strain>
    </source>
</reference>
<comment type="caution">
    <text evidence="1">The sequence shown here is derived from an EMBL/GenBank/DDBJ whole genome shotgun (WGS) entry which is preliminary data.</text>
</comment>
<proteinExistence type="predicted"/>
<sequence length="475" mass="51414">MYGSINDSDDPLERMLAVLRFTFSKDLRHVRGKVCKPYNSVLGEHFRSHWDVIPVTYDDITRVPTLHEHVDHVPPATLLPIATASTPRIPRSEAPSIKGGKEGVPPGQTGRFGSLLSMKGWSSPAVDHTDSTPTLSTAVSELSLSSTSESTTPSTPAPARIRVAFLTEQVSHHPPISAFVATCPARSVRLSGIDQIVAKVTSTASVRIGPGAANKGLFVDIGGGFGAGEQYQITHPVAHVNGVLRGSFYVTVGECTIVTCAGGKGRGGEWLRAIIEYKEESWLGKPHFLVEGVIHGYTPGATEHEEWTRVKHVPKARALVYLEGTWRGAVRYRHAFPSAAPSPASSSSSIARGATGTGAGAGTGTEWRVLVDLSTLHVVPKAVRKLEKQLPDESRKLWETVTDGLLKKEYSEATREKQRIEQRQRDVAAERKRKGVEFIPRYFENDIASGVPKLTPAGQAALDEELAEDEADCTP</sequence>
<gene>
    <name evidence="1" type="ORF">BV25DRAFT_1825133</name>
</gene>
<reference evidence="1" key="1">
    <citation type="submission" date="2021-03" db="EMBL/GenBank/DDBJ databases">
        <authorList>
            <consortium name="DOE Joint Genome Institute"/>
            <person name="Ahrendt S."/>
            <person name="Looney B.P."/>
            <person name="Miyauchi S."/>
            <person name="Morin E."/>
            <person name="Drula E."/>
            <person name="Courty P.E."/>
            <person name="Chicoki N."/>
            <person name="Fauchery L."/>
            <person name="Kohler A."/>
            <person name="Kuo A."/>
            <person name="Labutti K."/>
            <person name="Pangilinan J."/>
            <person name="Lipzen A."/>
            <person name="Riley R."/>
            <person name="Andreopoulos W."/>
            <person name="He G."/>
            <person name="Johnson J."/>
            <person name="Barry K.W."/>
            <person name="Grigoriev I.V."/>
            <person name="Nagy L."/>
            <person name="Hibbett D."/>
            <person name="Henrissat B."/>
            <person name="Matheny P.B."/>
            <person name="Labbe J."/>
            <person name="Martin F."/>
        </authorList>
    </citation>
    <scope>NUCLEOTIDE SEQUENCE</scope>
    <source>
        <strain evidence="1">HHB10654</strain>
    </source>
</reference>
<protein>
    <submittedName>
        <fullName evidence="1">Uncharacterized protein</fullName>
    </submittedName>
</protein>